<dbReference type="GO" id="GO:0016339">
    <property type="term" value="P:calcium-dependent cell-cell adhesion via plasma membrane cell adhesion molecules"/>
    <property type="evidence" value="ECO:0007669"/>
    <property type="project" value="TreeGrafter"/>
</dbReference>
<dbReference type="Proteomes" id="UP000261560">
    <property type="component" value="Unplaced"/>
</dbReference>
<keyword evidence="3" id="KW-1003">Cell membrane</keyword>
<evidence type="ECO:0000256" key="1">
    <source>
        <dbReference type="ARBA" id="ARBA00004236"/>
    </source>
</evidence>
<dbReference type="GO" id="GO:0000902">
    <property type="term" value="P:cell morphogenesis"/>
    <property type="evidence" value="ECO:0007669"/>
    <property type="project" value="TreeGrafter"/>
</dbReference>
<comment type="subcellular location">
    <subcellularLocation>
        <location evidence="1">Cell membrane</location>
    </subcellularLocation>
    <subcellularLocation>
        <location evidence="2">Cytoplasm</location>
    </subcellularLocation>
</comment>
<reference evidence="15" key="1">
    <citation type="submission" date="2025-08" db="UniProtKB">
        <authorList>
            <consortium name="Ensembl"/>
        </authorList>
    </citation>
    <scope>IDENTIFICATION</scope>
</reference>
<dbReference type="InterPro" id="IPR015919">
    <property type="entry name" value="Cadherin-like_sf"/>
</dbReference>
<proteinExistence type="predicted"/>
<dbReference type="GO" id="GO:0060027">
    <property type="term" value="P:convergent extension involved in gastrulation"/>
    <property type="evidence" value="ECO:0007669"/>
    <property type="project" value="UniProtKB-ARBA"/>
</dbReference>
<dbReference type="PANTHER" id="PTHR24027:SF78">
    <property type="entry name" value="CADHERIN-LIKE PROTEIN 26"/>
    <property type="match status" value="1"/>
</dbReference>
<keyword evidence="9" id="KW-0130">Cell adhesion</keyword>
<evidence type="ECO:0000313" key="16">
    <source>
        <dbReference type="Proteomes" id="UP000261560"/>
    </source>
</evidence>
<dbReference type="PANTHER" id="PTHR24027">
    <property type="entry name" value="CADHERIN-23"/>
    <property type="match status" value="1"/>
</dbReference>
<dbReference type="GO" id="GO:0005912">
    <property type="term" value="C:adherens junction"/>
    <property type="evidence" value="ECO:0007669"/>
    <property type="project" value="TreeGrafter"/>
</dbReference>
<dbReference type="GO" id="GO:0034332">
    <property type="term" value="P:adherens junction organization"/>
    <property type="evidence" value="ECO:0007669"/>
    <property type="project" value="TreeGrafter"/>
</dbReference>
<dbReference type="FunFam" id="2.60.40.60:FF:000011">
    <property type="entry name" value="Cadherin 1"/>
    <property type="match status" value="1"/>
</dbReference>
<dbReference type="SMART" id="SM00112">
    <property type="entry name" value="CA"/>
    <property type="match status" value="4"/>
</dbReference>
<evidence type="ECO:0000256" key="11">
    <source>
        <dbReference type="ARBA" id="ARBA00023180"/>
    </source>
</evidence>
<evidence type="ECO:0000256" key="12">
    <source>
        <dbReference type="PROSITE-ProRule" id="PRU00043"/>
    </source>
</evidence>
<dbReference type="PROSITE" id="PS00232">
    <property type="entry name" value="CADHERIN_1"/>
    <property type="match status" value="1"/>
</dbReference>
<feature type="domain" description="Cadherin" evidence="14">
    <location>
        <begin position="262"/>
        <end position="365"/>
    </location>
</feature>
<dbReference type="InterPro" id="IPR039808">
    <property type="entry name" value="Cadherin"/>
</dbReference>
<feature type="chain" id="PRO_5017243619" evidence="13">
    <location>
        <begin position="26"/>
        <end position="631"/>
    </location>
</feature>
<dbReference type="InterPro" id="IPR002126">
    <property type="entry name" value="Cadherin-like_dom"/>
</dbReference>
<keyword evidence="16" id="KW-1185">Reference proteome</keyword>
<dbReference type="GO" id="GO:0016342">
    <property type="term" value="C:catenin complex"/>
    <property type="evidence" value="ECO:0007669"/>
    <property type="project" value="TreeGrafter"/>
</dbReference>
<dbReference type="GO" id="GO:0008013">
    <property type="term" value="F:beta-catenin binding"/>
    <property type="evidence" value="ECO:0007669"/>
    <property type="project" value="TreeGrafter"/>
</dbReference>
<dbReference type="Gene3D" id="2.60.40.60">
    <property type="entry name" value="Cadherins"/>
    <property type="match status" value="5"/>
</dbReference>
<keyword evidence="10" id="KW-0472">Membrane</keyword>
<dbReference type="FunFam" id="2.60.40.60:FF:000019">
    <property type="entry name" value="Cadherin 2"/>
    <property type="match status" value="1"/>
</dbReference>
<feature type="domain" description="Cadherin" evidence="14">
    <location>
        <begin position="376"/>
        <end position="471"/>
    </location>
</feature>
<dbReference type="PRINTS" id="PR00205">
    <property type="entry name" value="CADHERIN"/>
</dbReference>
<evidence type="ECO:0000256" key="10">
    <source>
        <dbReference type="ARBA" id="ARBA00023136"/>
    </source>
</evidence>
<dbReference type="Ensembl" id="ENSOMET00000006062.1">
    <property type="protein sequence ID" value="ENSOMEP00000006277.1"/>
    <property type="gene ID" value="ENSOMEG00000007403.1"/>
</dbReference>
<name>A0A3B3BMD6_ORYME</name>
<evidence type="ECO:0000256" key="2">
    <source>
        <dbReference type="ARBA" id="ARBA00004496"/>
    </source>
</evidence>
<evidence type="ECO:0000256" key="7">
    <source>
        <dbReference type="ARBA" id="ARBA00022737"/>
    </source>
</evidence>
<evidence type="ECO:0000256" key="8">
    <source>
        <dbReference type="ARBA" id="ARBA00022837"/>
    </source>
</evidence>
<dbReference type="GO" id="GO:0045296">
    <property type="term" value="F:cadherin binding"/>
    <property type="evidence" value="ECO:0007669"/>
    <property type="project" value="TreeGrafter"/>
</dbReference>
<dbReference type="GO" id="GO:0016477">
    <property type="term" value="P:cell migration"/>
    <property type="evidence" value="ECO:0007669"/>
    <property type="project" value="TreeGrafter"/>
</dbReference>
<evidence type="ECO:0000259" key="14">
    <source>
        <dbReference type="PROSITE" id="PS50268"/>
    </source>
</evidence>
<dbReference type="GeneTree" id="ENSGT00940000161589"/>
<keyword evidence="11" id="KW-0325">Glycoprotein</keyword>
<keyword evidence="4" id="KW-0963">Cytoplasm</keyword>
<evidence type="ECO:0000256" key="13">
    <source>
        <dbReference type="SAM" id="SignalP"/>
    </source>
</evidence>
<dbReference type="SUPFAM" id="SSF49313">
    <property type="entry name" value="Cadherin-like"/>
    <property type="match status" value="4"/>
</dbReference>
<dbReference type="InterPro" id="IPR020894">
    <property type="entry name" value="Cadherin_CS"/>
</dbReference>
<keyword evidence="5" id="KW-0479">Metal-binding</keyword>
<keyword evidence="8 12" id="KW-0106">Calcium</keyword>
<feature type="domain" description="Cadherin" evidence="14">
    <location>
        <begin position="212"/>
        <end position="246"/>
    </location>
</feature>
<accession>A0A3B3BMD6</accession>
<feature type="domain" description="Cadherin" evidence="14">
    <location>
        <begin position="48"/>
        <end position="145"/>
    </location>
</feature>
<evidence type="ECO:0000256" key="6">
    <source>
        <dbReference type="ARBA" id="ARBA00022729"/>
    </source>
</evidence>
<evidence type="ECO:0000256" key="3">
    <source>
        <dbReference type="ARBA" id="ARBA00022475"/>
    </source>
</evidence>
<reference evidence="15" key="2">
    <citation type="submission" date="2025-09" db="UniProtKB">
        <authorList>
            <consortium name="Ensembl"/>
        </authorList>
    </citation>
    <scope>IDENTIFICATION</scope>
</reference>
<keyword evidence="7" id="KW-0677">Repeat</keyword>
<evidence type="ECO:0000256" key="9">
    <source>
        <dbReference type="ARBA" id="ARBA00022889"/>
    </source>
</evidence>
<evidence type="ECO:0000256" key="5">
    <source>
        <dbReference type="ARBA" id="ARBA00022723"/>
    </source>
</evidence>
<dbReference type="AlphaFoldDB" id="A0A3B3BMD6"/>
<dbReference type="GO" id="GO:0005737">
    <property type="term" value="C:cytoplasm"/>
    <property type="evidence" value="ECO:0007669"/>
    <property type="project" value="UniProtKB-SubCell"/>
</dbReference>
<dbReference type="GO" id="GO:0044331">
    <property type="term" value="P:cell-cell adhesion mediated by cadherin"/>
    <property type="evidence" value="ECO:0007669"/>
    <property type="project" value="TreeGrafter"/>
</dbReference>
<evidence type="ECO:0000313" key="15">
    <source>
        <dbReference type="Ensembl" id="ENSOMEP00000006277.1"/>
    </source>
</evidence>
<evidence type="ECO:0000256" key="4">
    <source>
        <dbReference type="ARBA" id="ARBA00022490"/>
    </source>
</evidence>
<organism evidence="15 16">
    <name type="scientific">Oryzias melastigma</name>
    <name type="common">Marine medaka</name>
    <dbReference type="NCBI Taxonomy" id="30732"/>
    <lineage>
        <taxon>Eukaryota</taxon>
        <taxon>Metazoa</taxon>
        <taxon>Chordata</taxon>
        <taxon>Craniata</taxon>
        <taxon>Vertebrata</taxon>
        <taxon>Euteleostomi</taxon>
        <taxon>Actinopterygii</taxon>
        <taxon>Neopterygii</taxon>
        <taxon>Teleostei</taxon>
        <taxon>Neoteleostei</taxon>
        <taxon>Acanthomorphata</taxon>
        <taxon>Ovalentaria</taxon>
        <taxon>Atherinomorphae</taxon>
        <taxon>Beloniformes</taxon>
        <taxon>Adrianichthyidae</taxon>
        <taxon>Oryziinae</taxon>
        <taxon>Oryzias</taxon>
    </lineage>
</organism>
<dbReference type="GO" id="GO:0005509">
    <property type="term" value="F:calcium ion binding"/>
    <property type="evidence" value="ECO:0007669"/>
    <property type="project" value="UniProtKB-UniRule"/>
</dbReference>
<dbReference type="GO" id="GO:0007156">
    <property type="term" value="P:homophilic cell adhesion via plasma membrane adhesion molecules"/>
    <property type="evidence" value="ECO:0007669"/>
    <property type="project" value="InterPro"/>
</dbReference>
<dbReference type="GO" id="GO:0007043">
    <property type="term" value="P:cell-cell junction assembly"/>
    <property type="evidence" value="ECO:0007669"/>
    <property type="project" value="TreeGrafter"/>
</dbReference>
<dbReference type="Pfam" id="PF00028">
    <property type="entry name" value="Cadherin"/>
    <property type="match status" value="1"/>
</dbReference>
<dbReference type="FunFam" id="2.60.40.60:FF:000095">
    <property type="entry name" value="Cadherin 13"/>
    <property type="match status" value="1"/>
</dbReference>
<dbReference type="PROSITE" id="PS50268">
    <property type="entry name" value="CADHERIN_2"/>
    <property type="match status" value="4"/>
</dbReference>
<sequence>PAIRSGSLGFACWIFSLGFLRWLRGISEQTGKLVKHLQEKYGLKRWVLSTIEIDEEMKGDYPQFVSKTQGKEFRFEISGLAVNLNYLTIDEKTGEVFVHKPIDREEYPCFHVIFDVYDTETNQKIDKELAFDVDVKDINDNPPTFMKIPKDFLVNESQPEVIGQDLDEKNSVNSTFNITVIKQDPLEPKIQAKWIDERIVHLNFTGCFDYDYQITLEAKDHGTPPLSSTAVITLNVGDTNTNMPVFKKREFKILCGRCSAELFRFKVDDKDTPNTDGWRAKFFFISGNQKGNFKVETDPKTNEGVLSIKTNYDNTTLVELVIGVENIEPFTKCQNGKLIKNDSKLYADRIVVKVTMLDDNDPPEFHPPKAKVYENEESEPGRVIFTPKVVDPDSTSFRFQLVEDPADWVSVDEKTGEIKTTKKMDRESPFVDENDIYKIVIAAIDDGKPPATSYCTIDVQLRDINDNKPQLANSSLIMCGNKNKVIISVQDLDGEPYCGPFTFAFDNEEDEKQWKLDPTHGLYTSVNPNDLLVLKPLPFGNYSVSLLIGDQQNNVGHQTLAVVVCDCGDTDKCRAKQPLSIDFGGPGVALIIAGFLLFLKKQLKDMTDEGTQTLIKYNQEGGGSACNVSWL</sequence>
<feature type="signal peptide" evidence="13">
    <location>
        <begin position="1"/>
        <end position="25"/>
    </location>
</feature>
<dbReference type="CDD" id="cd11304">
    <property type="entry name" value="Cadherin_repeat"/>
    <property type="match status" value="3"/>
</dbReference>
<protein>
    <submittedName>
        <fullName evidence="15">Cadherin-like protein 26</fullName>
    </submittedName>
</protein>
<keyword evidence="6 13" id="KW-0732">Signal</keyword>